<dbReference type="EMBL" id="CM034398">
    <property type="protein sequence ID" value="KAJ0177272.1"/>
    <property type="molecule type" value="Genomic_DNA"/>
</dbReference>
<reference evidence="1 2" key="1">
    <citation type="journal article" date="2021" name="Front. Genet.">
        <title>Chromosome-Level Genome Assembly Reveals Significant Gene Expansion in the Toll and IMD Signaling Pathways of Dendrolimus kikuchii.</title>
        <authorList>
            <person name="Zhou J."/>
            <person name="Wu P."/>
            <person name="Xiong Z."/>
            <person name="Liu N."/>
            <person name="Zhao N."/>
            <person name="Ji M."/>
            <person name="Qiu Y."/>
            <person name="Yang B."/>
        </authorList>
    </citation>
    <scope>NUCLEOTIDE SEQUENCE [LARGE SCALE GENOMIC DNA]</scope>
    <source>
        <strain evidence="1">Ann1</strain>
    </source>
</reference>
<gene>
    <name evidence="1" type="ORF">K1T71_007281</name>
</gene>
<name>A0ACC1D080_9NEOP</name>
<comment type="caution">
    <text evidence="1">The sequence shown here is derived from an EMBL/GenBank/DDBJ whole genome shotgun (WGS) entry which is preliminary data.</text>
</comment>
<organism evidence="1 2">
    <name type="scientific">Dendrolimus kikuchii</name>
    <dbReference type="NCBI Taxonomy" id="765133"/>
    <lineage>
        <taxon>Eukaryota</taxon>
        <taxon>Metazoa</taxon>
        <taxon>Ecdysozoa</taxon>
        <taxon>Arthropoda</taxon>
        <taxon>Hexapoda</taxon>
        <taxon>Insecta</taxon>
        <taxon>Pterygota</taxon>
        <taxon>Neoptera</taxon>
        <taxon>Endopterygota</taxon>
        <taxon>Lepidoptera</taxon>
        <taxon>Glossata</taxon>
        <taxon>Ditrysia</taxon>
        <taxon>Bombycoidea</taxon>
        <taxon>Lasiocampidae</taxon>
        <taxon>Dendrolimus</taxon>
    </lineage>
</organism>
<protein>
    <submittedName>
        <fullName evidence="1">Uncharacterized protein</fullName>
    </submittedName>
</protein>
<evidence type="ECO:0000313" key="1">
    <source>
        <dbReference type="EMBL" id="KAJ0177272.1"/>
    </source>
</evidence>
<keyword evidence="2" id="KW-1185">Reference proteome</keyword>
<dbReference type="Proteomes" id="UP000824533">
    <property type="component" value="Linkage Group LG12"/>
</dbReference>
<sequence>MNSFNITLLVLCAVFSVHAVKNIEMYDYDYEYSDYIKHPHTEKHEVPGLMKPHYDLKDAPQLFENFIIKYNKQYKDDADKRNHYQIFVKTLESIIRINKESKTQVSDINQFADLDRTQLTYLTGTPGNF</sequence>
<accession>A0ACC1D080</accession>
<evidence type="ECO:0000313" key="2">
    <source>
        <dbReference type="Proteomes" id="UP000824533"/>
    </source>
</evidence>
<proteinExistence type="predicted"/>